<feature type="signal peptide" evidence="1">
    <location>
        <begin position="1"/>
        <end position="19"/>
    </location>
</feature>
<dbReference type="EMBL" id="OC004151">
    <property type="protein sequence ID" value="CAD7264159.1"/>
    <property type="molecule type" value="Genomic_DNA"/>
</dbReference>
<proteinExistence type="predicted"/>
<keyword evidence="1" id="KW-0732">Signal</keyword>
<organism evidence="2">
    <name type="scientific">Timema shepardi</name>
    <name type="common">Walking stick</name>
    <dbReference type="NCBI Taxonomy" id="629360"/>
    <lineage>
        <taxon>Eukaryota</taxon>
        <taxon>Metazoa</taxon>
        <taxon>Ecdysozoa</taxon>
        <taxon>Arthropoda</taxon>
        <taxon>Hexapoda</taxon>
        <taxon>Insecta</taxon>
        <taxon>Pterygota</taxon>
        <taxon>Neoptera</taxon>
        <taxon>Polyneoptera</taxon>
        <taxon>Phasmatodea</taxon>
        <taxon>Timematodea</taxon>
        <taxon>Timematoidea</taxon>
        <taxon>Timematidae</taxon>
        <taxon>Timema</taxon>
    </lineage>
</organism>
<gene>
    <name evidence="2" type="ORF">TSIB3V08_LOCUS8221</name>
</gene>
<accession>A0A7R9B2D1</accession>
<evidence type="ECO:0000256" key="1">
    <source>
        <dbReference type="SAM" id="SignalP"/>
    </source>
</evidence>
<evidence type="ECO:0000313" key="2">
    <source>
        <dbReference type="EMBL" id="CAD7264159.1"/>
    </source>
</evidence>
<feature type="chain" id="PRO_5030856744" evidence="1">
    <location>
        <begin position="20"/>
        <end position="162"/>
    </location>
</feature>
<reference evidence="2" key="1">
    <citation type="submission" date="2020-11" db="EMBL/GenBank/DDBJ databases">
        <authorList>
            <person name="Tran Van P."/>
        </authorList>
    </citation>
    <scope>NUCLEOTIDE SEQUENCE</scope>
</reference>
<name>A0A7R9B2D1_TIMSH</name>
<sequence length="162" mass="18494">MSLLLMMFITWVLASGSLAHPLPDDEDAVDVNENLLEAHFSELNEVIFGLPKKETGEKVSQWHPQMEVNPEELGEYLEGDILFPETLTRNGLKAESSRWPKGIVYYTLSSYFLQTELYGGVVNRAHGINKLSHKIVRWLSMAVDRPHNLIELSYRIVRSLPD</sequence>
<protein>
    <submittedName>
        <fullName evidence="2">Uncharacterized protein</fullName>
    </submittedName>
</protein>
<dbReference type="AlphaFoldDB" id="A0A7R9B2D1"/>